<dbReference type="FunFam" id="3.40.50.720:FF:000084">
    <property type="entry name" value="Short-chain dehydrogenase reductase"/>
    <property type="match status" value="1"/>
</dbReference>
<dbReference type="EMBL" id="JABXXO010000003">
    <property type="protein sequence ID" value="KAF7782850.1"/>
    <property type="molecule type" value="Genomic_DNA"/>
</dbReference>
<evidence type="ECO:0000256" key="1">
    <source>
        <dbReference type="ARBA" id="ARBA00006484"/>
    </source>
</evidence>
<dbReference type="InterPro" id="IPR020904">
    <property type="entry name" value="Sc_DH/Rdtase_CS"/>
</dbReference>
<keyword evidence="3" id="KW-0560">Oxidoreductase</keyword>
<reference evidence="4 5" key="1">
    <citation type="journal article" name="Sci. Rep.">
        <title>Telomere-to-telomere assembled and centromere annotated genomes of the two main subspecies of the button mushroom Agaricus bisporus reveal especially polymorphic chromosome ends.</title>
        <authorList>
            <person name="Sonnenberg A.S.M."/>
            <person name="Sedaghat-Telgerd N."/>
            <person name="Lavrijssen B."/>
            <person name="Ohm R.A."/>
            <person name="Hendrickx P.M."/>
            <person name="Scholtmeijer K."/>
            <person name="Baars J.J.P."/>
            <person name="van Peer A."/>
        </authorList>
    </citation>
    <scope>NUCLEOTIDE SEQUENCE [LARGE SCALE GENOMIC DNA]</scope>
    <source>
        <strain evidence="4 5">H119_p4</strain>
    </source>
</reference>
<dbReference type="Gene3D" id="3.40.50.720">
    <property type="entry name" value="NAD(P)-binding Rossmann-like Domain"/>
    <property type="match status" value="1"/>
</dbReference>
<comment type="caution">
    <text evidence="4">The sequence shown here is derived from an EMBL/GenBank/DDBJ whole genome shotgun (WGS) entry which is preliminary data.</text>
</comment>
<evidence type="ECO:0000256" key="3">
    <source>
        <dbReference type="ARBA" id="ARBA00023002"/>
    </source>
</evidence>
<dbReference type="InterPro" id="IPR002347">
    <property type="entry name" value="SDR_fam"/>
</dbReference>
<proteinExistence type="inferred from homology"/>
<keyword evidence="2" id="KW-0521">NADP</keyword>
<name>A0A8H7KK65_AGABI</name>
<dbReference type="SUPFAM" id="SSF51735">
    <property type="entry name" value="NAD(P)-binding Rossmann-fold domains"/>
    <property type="match status" value="1"/>
</dbReference>
<dbReference type="Pfam" id="PF13561">
    <property type="entry name" value="adh_short_C2"/>
    <property type="match status" value="1"/>
</dbReference>
<accession>A0A8H7KK65</accession>
<gene>
    <name evidence="4" type="ORF">Agabi119p4_2226</name>
</gene>
<dbReference type="InterPro" id="IPR036291">
    <property type="entry name" value="NAD(P)-bd_dom_sf"/>
</dbReference>
<dbReference type="PANTHER" id="PTHR42760:SF115">
    <property type="entry name" value="3-OXOACYL-[ACYL-CARRIER-PROTEIN] REDUCTASE FABG"/>
    <property type="match status" value="1"/>
</dbReference>
<organism evidence="4 5">
    <name type="scientific">Agaricus bisporus var. burnettii</name>
    <dbReference type="NCBI Taxonomy" id="192524"/>
    <lineage>
        <taxon>Eukaryota</taxon>
        <taxon>Fungi</taxon>
        <taxon>Dikarya</taxon>
        <taxon>Basidiomycota</taxon>
        <taxon>Agaricomycotina</taxon>
        <taxon>Agaricomycetes</taxon>
        <taxon>Agaricomycetidae</taxon>
        <taxon>Agaricales</taxon>
        <taxon>Agaricineae</taxon>
        <taxon>Agaricaceae</taxon>
        <taxon>Agaricus</taxon>
    </lineage>
</organism>
<evidence type="ECO:0000256" key="2">
    <source>
        <dbReference type="ARBA" id="ARBA00022857"/>
    </source>
</evidence>
<dbReference type="PRINTS" id="PR00080">
    <property type="entry name" value="SDRFAMILY"/>
</dbReference>
<protein>
    <recommendedName>
        <fullName evidence="6">NAD(P)-binding protein</fullName>
    </recommendedName>
</protein>
<dbReference type="GO" id="GO:0016616">
    <property type="term" value="F:oxidoreductase activity, acting on the CH-OH group of donors, NAD or NADP as acceptor"/>
    <property type="evidence" value="ECO:0007669"/>
    <property type="project" value="TreeGrafter"/>
</dbReference>
<dbReference type="Proteomes" id="UP000629468">
    <property type="component" value="Unassembled WGS sequence"/>
</dbReference>
<evidence type="ECO:0000313" key="5">
    <source>
        <dbReference type="Proteomes" id="UP000629468"/>
    </source>
</evidence>
<dbReference type="PANTHER" id="PTHR42760">
    <property type="entry name" value="SHORT-CHAIN DEHYDROGENASES/REDUCTASES FAMILY MEMBER"/>
    <property type="match status" value="1"/>
</dbReference>
<sequence length="307" mass="32579">MSTQSSSPIVARDALHKRAIPETVLSHATNPLTAPIAMPEGLTATQRASRRFSVDQNAIVTGGAGNLGLEAIRGLLEHGATGIAIFDLLPTLTSARSEIQSLQTEFPQANIITLEVDVTDDKAVEKAVEETNSKLGSINALLCFAGVIANKHALETSPAEWRRVLDINTTGSFLCAQAVAKHMIASEQGGSVVFIASIAGQNAIFPQPQVAYNVSKAGVFHMTKCLAAEWARYGIRVNSISPGYMDTILTSGDGLAASRKMWLERTPLGRMGAPDELVGSIILLCSRYAGRYITGENINVNGGSTVF</sequence>
<dbReference type="AlphaFoldDB" id="A0A8H7KK65"/>
<evidence type="ECO:0000313" key="4">
    <source>
        <dbReference type="EMBL" id="KAF7782850.1"/>
    </source>
</evidence>
<evidence type="ECO:0008006" key="6">
    <source>
        <dbReference type="Google" id="ProtNLM"/>
    </source>
</evidence>
<dbReference type="PROSITE" id="PS00061">
    <property type="entry name" value="ADH_SHORT"/>
    <property type="match status" value="1"/>
</dbReference>
<comment type="similarity">
    <text evidence="1">Belongs to the short-chain dehydrogenases/reductases (SDR) family.</text>
</comment>
<dbReference type="PRINTS" id="PR00081">
    <property type="entry name" value="GDHRDH"/>
</dbReference>